<dbReference type="Proteomes" id="UP000887567">
    <property type="component" value="Unplaced"/>
</dbReference>
<name>A0A913X239_EXADI</name>
<keyword evidence="2" id="KW-0732">Signal</keyword>
<feature type="signal peptide" evidence="2">
    <location>
        <begin position="1"/>
        <end position="21"/>
    </location>
</feature>
<evidence type="ECO:0000256" key="2">
    <source>
        <dbReference type="SAM" id="SignalP"/>
    </source>
</evidence>
<sequence length="287" mass="31708">MATKWIKLLLLMAVFLYAVASDDEVEEKRGRKTLTDVIKELAQLKQRLHRIESRRMILLKGRDGRDGKDGRDGRDGKGGPPGPKGPQGPQGPSGQNGPRGPPGRSRGGVEYIRWGKTSCPYGADLVYKGRIGGEHYTHLGGGANYVCVPEVPDYLNYKPGRQNTAFIFGAEYEVSQFNPLSKGHLHDHDAPCVSCYVKTRSSKLMIPATYKCPSGWTREYYGYLMTEHHGHKNNRAYICVDKDAEAVSGSKPSHNGALLYPVSGHCGSLPCRPYRQDLELTCVVCTK</sequence>
<evidence type="ECO:0000313" key="4">
    <source>
        <dbReference type="Proteomes" id="UP000887567"/>
    </source>
</evidence>
<protein>
    <recommendedName>
        <fullName evidence="5">Short-chain collagen C4-like</fullName>
    </recommendedName>
</protein>
<keyword evidence="4" id="KW-1185">Reference proteome</keyword>
<dbReference type="AlphaFoldDB" id="A0A913X239"/>
<dbReference type="PANTHER" id="PTHR24024:SF18">
    <property type="entry name" value="SHORT-CHAIN COLLAGEN C4-LIKE"/>
    <property type="match status" value="1"/>
</dbReference>
<dbReference type="RefSeq" id="XP_020897700.1">
    <property type="nucleotide sequence ID" value="XM_021042041.2"/>
</dbReference>
<dbReference type="PANTHER" id="PTHR24024">
    <property type="entry name" value="PULMONARY SURFACTANT-ASSOCIATED PROTEIN A"/>
    <property type="match status" value="1"/>
</dbReference>
<dbReference type="InterPro" id="IPR051077">
    <property type="entry name" value="Ca-dependent_lectin"/>
</dbReference>
<dbReference type="GeneID" id="110236509"/>
<dbReference type="OrthoDB" id="6086925at2759"/>
<evidence type="ECO:0000313" key="3">
    <source>
        <dbReference type="EnsemblMetazoa" id="XP_020897700.1"/>
    </source>
</evidence>
<evidence type="ECO:0008006" key="5">
    <source>
        <dbReference type="Google" id="ProtNLM"/>
    </source>
</evidence>
<organism evidence="3 4">
    <name type="scientific">Exaiptasia diaphana</name>
    <name type="common">Tropical sea anemone</name>
    <name type="synonym">Aiptasia pulchella</name>
    <dbReference type="NCBI Taxonomy" id="2652724"/>
    <lineage>
        <taxon>Eukaryota</taxon>
        <taxon>Metazoa</taxon>
        <taxon>Cnidaria</taxon>
        <taxon>Anthozoa</taxon>
        <taxon>Hexacorallia</taxon>
        <taxon>Actiniaria</taxon>
        <taxon>Aiptasiidae</taxon>
        <taxon>Exaiptasia</taxon>
    </lineage>
</organism>
<feature type="chain" id="PRO_5037777861" description="Short-chain collagen C4-like" evidence="2">
    <location>
        <begin position="22"/>
        <end position="287"/>
    </location>
</feature>
<dbReference type="KEGG" id="epa:110236509"/>
<feature type="region of interest" description="Disordered" evidence="1">
    <location>
        <begin position="59"/>
        <end position="109"/>
    </location>
</feature>
<feature type="compositionally biased region" description="Basic and acidic residues" evidence="1">
    <location>
        <begin position="59"/>
        <end position="77"/>
    </location>
</feature>
<dbReference type="GO" id="GO:0005615">
    <property type="term" value="C:extracellular space"/>
    <property type="evidence" value="ECO:0007669"/>
    <property type="project" value="TreeGrafter"/>
</dbReference>
<proteinExistence type="predicted"/>
<feature type="compositionally biased region" description="Low complexity" evidence="1">
    <location>
        <begin position="90"/>
        <end position="104"/>
    </location>
</feature>
<dbReference type="OMA" id="YHGHASA"/>
<accession>A0A913X239</accession>
<evidence type="ECO:0000256" key="1">
    <source>
        <dbReference type="SAM" id="MobiDB-lite"/>
    </source>
</evidence>
<dbReference type="EnsemblMetazoa" id="XM_021042041.2">
    <property type="protein sequence ID" value="XP_020897700.1"/>
    <property type="gene ID" value="LOC110236509"/>
</dbReference>
<reference evidence="3" key="1">
    <citation type="submission" date="2022-11" db="UniProtKB">
        <authorList>
            <consortium name="EnsemblMetazoa"/>
        </authorList>
    </citation>
    <scope>IDENTIFICATION</scope>
</reference>